<protein>
    <submittedName>
        <fullName evidence="1">Uncharacterized protein</fullName>
    </submittedName>
</protein>
<proteinExistence type="predicted"/>
<evidence type="ECO:0000313" key="2">
    <source>
        <dbReference type="Proteomes" id="UP001201812"/>
    </source>
</evidence>
<sequence length="275" mass="32131">MKIFNKELSPEEYNDWVVRNNYSNQSSLKRQAAGSRPNCELRAYGDYEDPTQESTYVFFAHAKELNHETWPLFEHFVRLLTDPFIYIRYLGLIYQADVLKLLAATIYRSNRGRLQCGILGFGFQRNVQTPFNWIKDHVRCVSFEQSIAVSNCTATRHKQLFEFFATGSRCTSEIVVIDSHISKAVIIDFVLNFMELKNCDESHIVNSIRGNLFYLTAEALNTVYEQFIIKKEQNRGTTAHFFEFVNVVIRKKLQLSITRMSYHEPRPVIMEIINL</sequence>
<comment type="caution">
    <text evidence="1">The sequence shown here is derived from an EMBL/GenBank/DDBJ whole genome shotgun (WGS) entry which is preliminary data.</text>
</comment>
<organism evidence="1 2">
    <name type="scientific">Ditylenchus destructor</name>
    <dbReference type="NCBI Taxonomy" id="166010"/>
    <lineage>
        <taxon>Eukaryota</taxon>
        <taxon>Metazoa</taxon>
        <taxon>Ecdysozoa</taxon>
        <taxon>Nematoda</taxon>
        <taxon>Chromadorea</taxon>
        <taxon>Rhabditida</taxon>
        <taxon>Tylenchina</taxon>
        <taxon>Tylenchomorpha</taxon>
        <taxon>Sphaerularioidea</taxon>
        <taxon>Anguinidae</taxon>
        <taxon>Anguininae</taxon>
        <taxon>Ditylenchus</taxon>
    </lineage>
</organism>
<name>A0AAD4MFF4_9BILA</name>
<dbReference type="AlphaFoldDB" id="A0AAD4MFF4"/>
<evidence type="ECO:0000313" key="1">
    <source>
        <dbReference type="EMBL" id="KAI1692805.1"/>
    </source>
</evidence>
<dbReference type="EMBL" id="JAKKPZ010000713">
    <property type="protein sequence ID" value="KAI1692805.1"/>
    <property type="molecule type" value="Genomic_DNA"/>
</dbReference>
<accession>A0AAD4MFF4</accession>
<dbReference type="Proteomes" id="UP001201812">
    <property type="component" value="Unassembled WGS sequence"/>
</dbReference>
<reference evidence="1" key="1">
    <citation type="submission" date="2022-01" db="EMBL/GenBank/DDBJ databases">
        <title>Genome Sequence Resource for Two Populations of Ditylenchus destructor, the Migratory Endoparasitic Phytonematode.</title>
        <authorList>
            <person name="Zhang H."/>
            <person name="Lin R."/>
            <person name="Xie B."/>
        </authorList>
    </citation>
    <scope>NUCLEOTIDE SEQUENCE</scope>
    <source>
        <strain evidence="1">BazhouSP</strain>
    </source>
</reference>
<keyword evidence="2" id="KW-1185">Reference proteome</keyword>
<gene>
    <name evidence="1" type="ORF">DdX_21036</name>
</gene>